<dbReference type="STRING" id="3641.A0A061DL53"/>
<dbReference type="eggNOG" id="ENOG502QU7N">
    <property type="taxonomic scope" value="Eukaryota"/>
</dbReference>
<dbReference type="GO" id="GO:0007131">
    <property type="term" value="P:reciprocal meiotic recombination"/>
    <property type="evidence" value="ECO:0007669"/>
    <property type="project" value="InterPro"/>
</dbReference>
<dbReference type="Gramene" id="EOX92806">
    <property type="protein sequence ID" value="EOX92806"/>
    <property type="gene ID" value="TCM_001678"/>
</dbReference>
<feature type="domain" description="PTC1-like winged helix-turn-helix" evidence="2">
    <location>
        <begin position="124"/>
        <end position="206"/>
    </location>
</feature>
<dbReference type="InterPro" id="IPR044221">
    <property type="entry name" value="DYAD/AMEIOTIC1"/>
</dbReference>
<evidence type="ECO:0000256" key="1">
    <source>
        <dbReference type="SAM" id="MobiDB-lite"/>
    </source>
</evidence>
<feature type="region of interest" description="Disordered" evidence="1">
    <location>
        <begin position="98"/>
        <end position="124"/>
    </location>
</feature>
<evidence type="ECO:0000259" key="2">
    <source>
        <dbReference type="Pfam" id="PF25874"/>
    </source>
</evidence>
<evidence type="ECO:0000313" key="4">
    <source>
        <dbReference type="Proteomes" id="UP000026915"/>
    </source>
</evidence>
<proteinExistence type="predicted"/>
<organism evidence="3 4">
    <name type="scientific">Theobroma cacao</name>
    <name type="common">Cacao</name>
    <name type="synonym">Cocoa</name>
    <dbReference type="NCBI Taxonomy" id="3641"/>
    <lineage>
        <taxon>Eukaryota</taxon>
        <taxon>Viridiplantae</taxon>
        <taxon>Streptophyta</taxon>
        <taxon>Embryophyta</taxon>
        <taxon>Tracheophyta</taxon>
        <taxon>Spermatophyta</taxon>
        <taxon>Magnoliopsida</taxon>
        <taxon>eudicotyledons</taxon>
        <taxon>Gunneridae</taxon>
        <taxon>Pentapetalae</taxon>
        <taxon>rosids</taxon>
        <taxon>malvids</taxon>
        <taxon>Malvales</taxon>
        <taxon>Malvaceae</taxon>
        <taxon>Byttnerioideae</taxon>
        <taxon>Theobroma</taxon>
    </lineage>
</organism>
<dbReference type="EMBL" id="CM001879">
    <property type="protein sequence ID" value="EOX92806.1"/>
    <property type="molecule type" value="Genomic_DNA"/>
</dbReference>
<dbReference type="OMA" id="MEETHKD"/>
<dbReference type="Proteomes" id="UP000026915">
    <property type="component" value="Chromosome 1"/>
</dbReference>
<dbReference type="InterPro" id="IPR059080">
    <property type="entry name" value="WHD_PTC1"/>
</dbReference>
<reference evidence="3 4" key="1">
    <citation type="journal article" date="2013" name="Genome Biol.">
        <title>The genome sequence of the most widely cultivated cacao type and its use to identify candidate genes regulating pod color.</title>
        <authorList>
            <person name="Motamayor J.C."/>
            <person name="Mockaitis K."/>
            <person name="Schmutz J."/>
            <person name="Haiminen N."/>
            <person name="Iii D.L."/>
            <person name="Cornejo O."/>
            <person name="Findley S.D."/>
            <person name="Zheng P."/>
            <person name="Utro F."/>
            <person name="Royaert S."/>
            <person name="Saski C."/>
            <person name="Jenkins J."/>
            <person name="Podicheti R."/>
            <person name="Zhao M."/>
            <person name="Scheffler B.E."/>
            <person name="Stack J.C."/>
            <person name="Feltus F.A."/>
            <person name="Mustiga G.M."/>
            <person name="Amores F."/>
            <person name="Phillips W."/>
            <person name="Marelli J.P."/>
            <person name="May G.D."/>
            <person name="Shapiro H."/>
            <person name="Ma J."/>
            <person name="Bustamante C.D."/>
            <person name="Schnell R.J."/>
            <person name="Main D."/>
            <person name="Gilbert D."/>
            <person name="Parida L."/>
            <person name="Kuhn D.N."/>
        </authorList>
    </citation>
    <scope>NUCLEOTIDE SEQUENCE [LARGE SCALE GENOMIC DNA]</scope>
    <source>
        <strain evidence="4">cv. Matina 1-6</strain>
    </source>
</reference>
<dbReference type="PANTHER" id="PTHR46740">
    <property type="entry name" value="PROTEIN DYAD"/>
    <property type="match status" value="1"/>
</dbReference>
<keyword evidence="4" id="KW-1185">Reference proteome</keyword>
<accession>A0A061DL53</accession>
<dbReference type="GO" id="GO:0051177">
    <property type="term" value="P:meiotic sister chromatid cohesion"/>
    <property type="evidence" value="ECO:0007669"/>
    <property type="project" value="InterPro"/>
</dbReference>
<dbReference type="PANTHER" id="PTHR46740:SF1">
    <property type="entry name" value="DYAD PROTEIN"/>
    <property type="match status" value="1"/>
</dbReference>
<evidence type="ECO:0000313" key="3">
    <source>
        <dbReference type="EMBL" id="EOX92806.1"/>
    </source>
</evidence>
<dbReference type="Pfam" id="PF25874">
    <property type="entry name" value="WHD_plant_repro"/>
    <property type="match status" value="1"/>
</dbReference>
<name>A0A061DL53_THECC</name>
<dbReference type="AlphaFoldDB" id="A0A061DL53"/>
<dbReference type="InParanoid" id="A0A061DL53"/>
<dbReference type="FunCoup" id="A0A061DL53">
    <property type="interactions" value="625"/>
</dbReference>
<protein>
    <submittedName>
        <fullName evidence="3">Uncharacterized protein isoform 1</fullName>
    </submittedName>
</protein>
<gene>
    <name evidence="3" type="ORF">TCM_001678</name>
</gene>
<sequence length="539" mass="60984">MLPGASELYRSCEGVAETSKKGFCWFELKRLGMAEWGVCRQVKFVSSQGDSTAKQSSGIIEEEYDEDDKKNVKTELISCPEVRKRKCPSSNQLRKEKAARCGKQRLNSGPNKCKQNKRNNSAERWSTERYKLAEESMLEVMKAEGAVFENPISRPALRMAARKHIGDTGLLDHLLKHIDGKVAPGGTDRFRRCYNTSGVMEYWLESADLVNIRKEAGISPFWRKPDGVPFQDSACAVELKLLKEEMAKMKREMEELVSKQQEQGQANLIEGMQKELLKWKAKTDERLMEFSSSLNGLQDMCKELVTWKAGVEQQLLEISNSLSSLQASKQCTIFSPSASERWEDWLESTNLDNFQGGNLAPWLENPELINFGHDAAVQDTDLAPLAWSRPGHSPFQGPICAQELDTLNEDMAKIKRDVQEVVPRRQEEDQANVTPDSSVTANSKLDLDNSVLLFQEMLKDLVKWKAKIEQQLMEISSAVSAMQTSRFYGLIICSVILLSMDVKQQLKKSTYMQGDDERSNWIAFVSLRRMGQCHAGART</sequence>